<dbReference type="EMBL" id="BK016151">
    <property type="protein sequence ID" value="DAF98599.1"/>
    <property type="molecule type" value="Genomic_DNA"/>
</dbReference>
<protein>
    <submittedName>
        <fullName evidence="1">Uncharacterized protein</fullName>
    </submittedName>
</protein>
<evidence type="ECO:0000313" key="1">
    <source>
        <dbReference type="EMBL" id="DAF98599.1"/>
    </source>
</evidence>
<proteinExistence type="predicted"/>
<reference evidence="1" key="1">
    <citation type="journal article" date="2021" name="Proc. Natl. Acad. Sci. U.S.A.">
        <title>A Catalog of Tens of Thousands of Viruses from Human Metagenomes Reveals Hidden Associations with Chronic Diseases.</title>
        <authorList>
            <person name="Tisza M.J."/>
            <person name="Buck C.B."/>
        </authorList>
    </citation>
    <scope>NUCLEOTIDE SEQUENCE</scope>
    <source>
        <strain evidence="1">CtpKu3</strain>
    </source>
</reference>
<sequence>MPYFMASLQPCNFLSFGKICEVSEIKDVTSV</sequence>
<organism evidence="1">
    <name type="scientific">Myoviridae sp. ctpKu3</name>
    <dbReference type="NCBI Taxonomy" id="2825175"/>
    <lineage>
        <taxon>Viruses</taxon>
        <taxon>Duplodnaviria</taxon>
        <taxon>Heunggongvirae</taxon>
        <taxon>Uroviricota</taxon>
        <taxon>Caudoviricetes</taxon>
    </lineage>
</organism>
<accession>A0A8S5UVT9</accession>
<name>A0A8S5UVT9_9CAUD</name>